<dbReference type="EMBL" id="BARV01006127">
    <property type="protein sequence ID" value="GAI08404.1"/>
    <property type="molecule type" value="Genomic_DNA"/>
</dbReference>
<dbReference type="Gene3D" id="2.40.50.1020">
    <property type="entry name" value="LytTr DNA-binding domain"/>
    <property type="match status" value="1"/>
</dbReference>
<accession>X1MPV2</accession>
<feature type="transmembrane region" description="Helical" evidence="1">
    <location>
        <begin position="118"/>
        <end position="141"/>
    </location>
</feature>
<feature type="transmembrane region" description="Helical" evidence="1">
    <location>
        <begin position="20"/>
        <end position="41"/>
    </location>
</feature>
<gene>
    <name evidence="3" type="ORF">S06H3_12527</name>
</gene>
<keyword evidence="1" id="KW-1133">Transmembrane helix</keyword>
<proteinExistence type="predicted"/>
<dbReference type="GO" id="GO:0003677">
    <property type="term" value="F:DNA binding"/>
    <property type="evidence" value="ECO:0007669"/>
    <property type="project" value="InterPro"/>
</dbReference>
<feature type="transmembrane region" description="Helical" evidence="1">
    <location>
        <begin position="90"/>
        <end position="112"/>
    </location>
</feature>
<dbReference type="InterPro" id="IPR007492">
    <property type="entry name" value="LytTR_DNA-bd_dom"/>
</dbReference>
<comment type="caution">
    <text evidence="3">The sequence shown here is derived from an EMBL/GenBank/DDBJ whole genome shotgun (WGS) entry which is preliminary data.</text>
</comment>
<evidence type="ECO:0000313" key="3">
    <source>
        <dbReference type="EMBL" id="GAI08404.1"/>
    </source>
</evidence>
<feature type="transmembrane region" description="Helical" evidence="1">
    <location>
        <begin position="53"/>
        <end position="78"/>
    </location>
</feature>
<dbReference type="AlphaFoldDB" id="X1MPV2"/>
<feature type="non-terminal residue" evidence="3">
    <location>
        <position position="249"/>
    </location>
</feature>
<protein>
    <recommendedName>
        <fullName evidence="2">HTH LytTR-type domain-containing protein</fullName>
    </recommendedName>
</protein>
<keyword evidence="1" id="KW-0812">Transmembrane</keyword>
<feature type="domain" description="HTH LytTR-type" evidence="2">
    <location>
        <begin position="191"/>
        <end position="245"/>
    </location>
</feature>
<evidence type="ECO:0000259" key="2">
    <source>
        <dbReference type="Pfam" id="PF04397"/>
    </source>
</evidence>
<dbReference type="Pfam" id="PF04397">
    <property type="entry name" value="LytTR"/>
    <property type="match status" value="1"/>
</dbReference>
<organism evidence="3">
    <name type="scientific">marine sediment metagenome</name>
    <dbReference type="NCBI Taxonomy" id="412755"/>
    <lineage>
        <taxon>unclassified sequences</taxon>
        <taxon>metagenomes</taxon>
        <taxon>ecological metagenomes</taxon>
    </lineage>
</organism>
<evidence type="ECO:0000256" key="1">
    <source>
        <dbReference type="SAM" id="Phobius"/>
    </source>
</evidence>
<reference evidence="3" key="1">
    <citation type="journal article" date="2014" name="Front. Microbiol.">
        <title>High frequency of phylogenetically diverse reductive dehalogenase-homologous genes in deep subseafloor sedimentary metagenomes.</title>
        <authorList>
            <person name="Kawai M."/>
            <person name="Futagami T."/>
            <person name="Toyoda A."/>
            <person name="Takaki Y."/>
            <person name="Nishi S."/>
            <person name="Hori S."/>
            <person name="Arai W."/>
            <person name="Tsubouchi T."/>
            <person name="Morono Y."/>
            <person name="Uchiyama I."/>
            <person name="Ito T."/>
            <person name="Fujiyama A."/>
            <person name="Inagaki F."/>
            <person name="Takami H."/>
        </authorList>
    </citation>
    <scope>NUCLEOTIDE SEQUENCE</scope>
    <source>
        <strain evidence="3">Expedition CK06-06</strain>
    </source>
</reference>
<keyword evidence="1" id="KW-0472">Membrane</keyword>
<sequence length="249" mass="28493">MRSFLVQPYPFNENATRKLAVCACVGLFITLFLAVFEPFGFDNLESSSKWVHAGAFGAVTFALSSFFQIILPQLFPALFKEEAWRSWKEILYLLITALFIGGGNYALMLWLYPQNTELAGLLRAEIITFQIGVFPIVAIVFMKQMMLYRRFEADAKEATEELETEEKEFVVQPKQIAERILLRGDNQKEALVIKAEDLLFISSADNYVALKFLEAGQHKSMLVRSSLKKMEEQLAAHLQFIRCHKGEFQ</sequence>
<name>X1MPV2_9ZZZZ</name>